<evidence type="ECO:0000256" key="1">
    <source>
        <dbReference type="SAM" id="MobiDB-lite"/>
    </source>
</evidence>
<accession>A0A4U5Q7J6</accession>
<protein>
    <submittedName>
        <fullName evidence="2">Uncharacterized protein</fullName>
    </submittedName>
</protein>
<feature type="region of interest" description="Disordered" evidence="1">
    <location>
        <begin position="27"/>
        <end position="51"/>
    </location>
</feature>
<dbReference type="EMBL" id="RCHU01000355">
    <property type="protein sequence ID" value="TKS06258.1"/>
    <property type="molecule type" value="Genomic_DNA"/>
</dbReference>
<name>A0A4U5Q7J6_POPAL</name>
<evidence type="ECO:0000313" key="2">
    <source>
        <dbReference type="EMBL" id="TKS06258.1"/>
    </source>
</evidence>
<dbReference type="AlphaFoldDB" id="A0A4U5Q7J6"/>
<sequence length="104" mass="12090">MTRLSQLARSGWTPRLYASLALPPYSNGRGGRMQQQQQQSGAITSSGGVDKSEEEKLRRCLIQFRHKRQLKDSRMALHSNWWLVKIIFHRINIVCPDSHTWSNR</sequence>
<gene>
    <name evidence="2" type="ORF">D5086_0000125740</name>
</gene>
<reference evidence="2" key="1">
    <citation type="submission" date="2018-10" db="EMBL/GenBank/DDBJ databases">
        <title>Population genomic analysis revealed the cold adaptation of white poplar.</title>
        <authorList>
            <person name="Liu Y.-J."/>
        </authorList>
    </citation>
    <scope>NUCLEOTIDE SEQUENCE [LARGE SCALE GENOMIC DNA]</scope>
    <source>
        <strain evidence="2">PAL-ZL1</strain>
    </source>
</reference>
<organism evidence="2">
    <name type="scientific">Populus alba</name>
    <name type="common">White poplar</name>
    <dbReference type="NCBI Taxonomy" id="43335"/>
    <lineage>
        <taxon>Eukaryota</taxon>
        <taxon>Viridiplantae</taxon>
        <taxon>Streptophyta</taxon>
        <taxon>Embryophyta</taxon>
        <taxon>Tracheophyta</taxon>
        <taxon>Spermatophyta</taxon>
        <taxon>Magnoliopsida</taxon>
        <taxon>eudicotyledons</taxon>
        <taxon>Gunneridae</taxon>
        <taxon>Pentapetalae</taxon>
        <taxon>rosids</taxon>
        <taxon>fabids</taxon>
        <taxon>Malpighiales</taxon>
        <taxon>Salicaceae</taxon>
        <taxon>Saliceae</taxon>
        <taxon>Populus</taxon>
    </lineage>
</organism>
<proteinExistence type="predicted"/>
<comment type="caution">
    <text evidence="2">The sequence shown here is derived from an EMBL/GenBank/DDBJ whole genome shotgun (WGS) entry which is preliminary data.</text>
</comment>